<dbReference type="InterPro" id="IPR001466">
    <property type="entry name" value="Beta-lactam-related"/>
</dbReference>
<dbReference type="PANTHER" id="PTHR46825">
    <property type="entry name" value="D-ALANYL-D-ALANINE-CARBOXYPEPTIDASE/ENDOPEPTIDASE AMPH"/>
    <property type="match status" value="1"/>
</dbReference>
<dbReference type="PANTHER" id="PTHR46825:SF15">
    <property type="entry name" value="BETA-LACTAMASE-RELATED DOMAIN-CONTAINING PROTEIN"/>
    <property type="match status" value="1"/>
</dbReference>
<dbReference type="Pfam" id="PF00144">
    <property type="entry name" value="Beta-lactamase"/>
    <property type="match status" value="1"/>
</dbReference>
<protein>
    <submittedName>
        <fullName evidence="3">Serine hydrolase</fullName>
    </submittedName>
</protein>
<evidence type="ECO:0000313" key="4">
    <source>
        <dbReference type="Proteomes" id="UP000681041"/>
    </source>
</evidence>
<evidence type="ECO:0000259" key="2">
    <source>
        <dbReference type="Pfam" id="PF11954"/>
    </source>
</evidence>
<dbReference type="InterPro" id="IPR021860">
    <property type="entry name" value="Peptidase_S12_Pab87-rel_C"/>
</dbReference>
<evidence type="ECO:0000313" key="3">
    <source>
        <dbReference type="EMBL" id="QUH22687.1"/>
    </source>
</evidence>
<dbReference type="RefSeq" id="WP_211533633.1">
    <property type="nucleotide sequence ID" value="NZ_CP058560.1"/>
</dbReference>
<dbReference type="GeneID" id="64819563"/>
<sequence>MLDIKILAALIIIMALGAIAGILVYNNMNPETTGTCKPLIGLDNKSTTNNTPDNINNYFTSDSLFDLNSYSPKSDGHFKPSPGPVPQADPINRVISLFDAYLKSIFNESGVPGSAVVIVKDKEIIYMITLGVKDLSSGAPVTKDTLFEIGSCTKAFTATNMAQLVSAGLMSWDDPISKYYNNTSQFQMYDPSITGNLTILDCLSHRSGQPEYSQDMEWILFNNSYSPMLYNLRYVKNNTPFGSTYGYNNIIYSLPGYCAAQATNTTWSDLIKEYLLNPLGMNTATSTVKDFFNSPDHSTPYRLLGNGTLIPYQAANLDAVGPAGVISASISEMAHWLKFQIAGTGYYNGVPLVSKENLDKTRTGQIYAPGLGGYYGLGWIISNLSFGNKSLDVITHSGDTLSSQTVTSIFPTEGLGMVVLTNVGPTGLDFGLTLFSKLFTLICGYENYDPWPIYKDMNKPVPYPAPTPPFIDALGLGNYTGVYNNYLYGNITITTDNNVLTCYFGNNLQPYTLEHWNANLFLEPSMDLPLNFTHIHDGCAQQLVVEGISDYSTLPAETKSVFNRTNSTS</sequence>
<dbReference type="Proteomes" id="UP000681041">
    <property type="component" value="Chromosome"/>
</dbReference>
<name>A0A8T8K3X1_9EURY</name>
<keyword evidence="3" id="KW-0378">Hydrolase</keyword>
<evidence type="ECO:0000259" key="1">
    <source>
        <dbReference type="Pfam" id="PF00144"/>
    </source>
</evidence>
<dbReference type="AlphaFoldDB" id="A0A8T8K3X1"/>
<dbReference type="EMBL" id="CP058560">
    <property type="protein sequence ID" value="QUH22687.1"/>
    <property type="molecule type" value="Genomic_DNA"/>
</dbReference>
<dbReference type="InterPro" id="IPR012338">
    <property type="entry name" value="Beta-lactam/transpept-like"/>
</dbReference>
<organism evidence="3 4">
    <name type="scientific">Methanobacterium alkalithermotolerans</name>
    <dbReference type="NCBI Taxonomy" id="2731220"/>
    <lineage>
        <taxon>Archaea</taxon>
        <taxon>Methanobacteriati</taxon>
        <taxon>Methanobacteriota</taxon>
        <taxon>Methanomada group</taxon>
        <taxon>Methanobacteria</taxon>
        <taxon>Methanobacteriales</taxon>
        <taxon>Methanobacteriaceae</taxon>
        <taxon>Methanobacterium</taxon>
    </lineage>
</organism>
<dbReference type="KEGG" id="meme:HYG87_02320"/>
<dbReference type="Pfam" id="PF11954">
    <property type="entry name" value="DUF3471"/>
    <property type="match status" value="1"/>
</dbReference>
<feature type="domain" description="Beta-lactamase-related" evidence="1">
    <location>
        <begin position="99"/>
        <end position="426"/>
    </location>
</feature>
<dbReference type="InterPro" id="IPR050491">
    <property type="entry name" value="AmpC-like"/>
</dbReference>
<dbReference type="Gene3D" id="3.40.710.10">
    <property type="entry name" value="DD-peptidase/beta-lactamase superfamily"/>
    <property type="match status" value="1"/>
</dbReference>
<keyword evidence="4" id="KW-1185">Reference proteome</keyword>
<proteinExistence type="predicted"/>
<dbReference type="GO" id="GO:0016787">
    <property type="term" value="F:hydrolase activity"/>
    <property type="evidence" value="ECO:0007669"/>
    <property type="project" value="UniProtKB-KW"/>
</dbReference>
<feature type="domain" description="Peptidase S12 Pab87-related C-terminal" evidence="2">
    <location>
        <begin position="470"/>
        <end position="546"/>
    </location>
</feature>
<reference evidence="3" key="1">
    <citation type="submission" date="2020-07" db="EMBL/GenBank/DDBJ databases">
        <title>Methanobacterium. sp. MethCan genome.</title>
        <authorList>
            <person name="Postec A."/>
            <person name="Quemeneur M."/>
        </authorList>
    </citation>
    <scope>NUCLEOTIDE SEQUENCE</scope>
    <source>
        <strain evidence="3">MethCAN</strain>
    </source>
</reference>
<accession>A0A8T8K3X1</accession>
<dbReference type="SUPFAM" id="SSF56601">
    <property type="entry name" value="beta-lactamase/transpeptidase-like"/>
    <property type="match status" value="1"/>
</dbReference>
<gene>
    <name evidence="3" type="ORF">HYG87_02320</name>
</gene>
<dbReference type="OrthoDB" id="111095at2157"/>
<dbReference type="Gene3D" id="2.40.128.600">
    <property type="match status" value="1"/>
</dbReference>